<organism evidence="4 5">
    <name type="scientific">Volvox africanus</name>
    <dbReference type="NCBI Taxonomy" id="51714"/>
    <lineage>
        <taxon>Eukaryota</taxon>
        <taxon>Viridiplantae</taxon>
        <taxon>Chlorophyta</taxon>
        <taxon>core chlorophytes</taxon>
        <taxon>Chlorophyceae</taxon>
        <taxon>CS clade</taxon>
        <taxon>Chlamydomonadales</taxon>
        <taxon>Volvocaceae</taxon>
        <taxon>Volvox</taxon>
    </lineage>
</organism>
<dbReference type="Gene3D" id="3.40.50.300">
    <property type="entry name" value="P-loop containing nucleotide triphosphate hydrolases"/>
    <property type="match status" value="1"/>
</dbReference>
<accession>A0A8J4BU24</accession>
<reference evidence="4" key="1">
    <citation type="journal article" date="2021" name="Proc. Natl. Acad. Sci. U.S.A.">
        <title>Three genomes in the algal genus Volvox reveal the fate of a haploid sex-determining region after a transition to homothallism.</title>
        <authorList>
            <person name="Yamamoto K."/>
            <person name="Hamaji T."/>
            <person name="Kawai-Toyooka H."/>
            <person name="Matsuzaki R."/>
            <person name="Takahashi F."/>
            <person name="Nishimura Y."/>
            <person name="Kawachi M."/>
            <person name="Noguchi H."/>
            <person name="Minakuchi Y."/>
            <person name="Umen J.G."/>
            <person name="Toyoda A."/>
            <person name="Nozaki H."/>
        </authorList>
    </citation>
    <scope>NUCLEOTIDE SEQUENCE</scope>
    <source>
        <strain evidence="4">NIES-3780</strain>
    </source>
</reference>
<feature type="region of interest" description="Disordered" evidence="3">
    <location>
        <begin position="150"/>
        <end position="215"/>
    </location>
</feature>
<feature type="region of interest" description="Disordered" evidence="3">
    <location>
        <begin position="1"/>
        <end position="31"/>
    </location>
</feature>
<evidence type="ECO:0008006" key="6">
    <source>
        <dbReference type="Google" id="ProtNLM"/>
    </source>
</evidence>
<protein>
    <recommendedName>
        <fullName evidence="6">Sulfotransferase</fullName>
    </recommendedName>
</protein>
<gene>
    <name evidence="4" type="ORF">Vafri_21237</name>
</gene>
<dbReference type="InterPro" id="IPR037359">
    <property type="entry name" value="NST/OST"/>
</dbReference>
<keyword evidence="1" id="KW-0808">Transferase</keyword>
<dbReference type="InterPro" id="IPR027417">
    <property type="entry name" value="P-loop_NTPase"/>
</dbReference>
<sequence>MAARYSTISRSEHELERTTGAEPPPSSPQQQLQLQLQQSPKSGWGATMDLGNWMAAQCVAKSNIIGWSVYDVFLGNYLAHFPHEQVQVLYTDDLAADPLGVIRIVEAFLRVPPGNYTDEKLALVYNSRGCYSWQCARNKTDVQWIGPGTFSSSGNNSSDSTRDRSNSSGSSSSSDSSSNGGTQQPLKGNRGTVSDEALPEPHQPQAQPQQIPQDGTHTQAVARLTSFYRPHMQRLFSWANQGLIAPPPASWRSRYESLQGAATD</sequence>
<dbReference type="PANTHER" id="PTHR10605:SF56">
    <property type="entry name" value="BIFUNCTIONAL HEPARAN SULFATE N-DEACETYLASE_N-SULFOTRANSFERASE"/>
    <property type="match status" value="1"/>
</dbReference>
<feature type="compositionally biased region" description="Low complexity" evidence="3">
    <location>
        <begin position="203"/>
        <end position="213"/>
    </location>
</feature>
<proteinExistence type="predicted"/>
<evidence type="ECO:0000256" key="1">
    <source>
        <dbReference type="ARBA" id="ARBA00022679"/>
    </source>
</evidence>
<evidence type="ECO:0000256" key="3">
    <source>
        <dbReference type="SAM" id="MobiDB-lite"/>
    </source>
</evidence>
<name>A0A8J4BU24_9CHLO</name>
<dbReference type="EMBL" id="BNCO01000107">
    <property type="protein sequence ID" value="GIL67982.1"/>
    <property type="molecule type" value="Genomic_DNA"/>
</dbReference>
<dbReference type="SUPFAM" id="SSF52540">
    <property type="entry name" value="P-loop containing nucleoside triphosphate hydrolases"/>
    <property type="match status" value="1"/>
</dbReference>
<feature type="compositionally biased region" description="Low complexity" evidence="3">
    <location>
        <begin position="166"/>
        <end position="182"/>
    </location>
</feature>
<dbReference type="Proteomes" id="UP000747399">
    <property type="component" value="Unassembled WGS sequence"/>
</dbReference>
<dbReference type="PANTHER" id="PTHR10605">
    <property type="entry name" value="HEPARAN SULFATE SULFOTRANSFERASE"/>
    <property type="match status" value="1"/>
</dbReference>
<feature type="compositionally biased region" description="Basic and acidic residues" evidence="3">
    <location>
        <begin position="10"/>
        <end position="19"/>
    </location>
</feature>
<keyword evidence="5" id="KW-1185">Reference proteome</keyword>
<evidence type="ECO:0000313" key="4">
    <source>
        <dbReference type="EMBL" id="GIL67982.1"/>
    </source>
</evidence>
<feature type="binding site" evidence="2">
    <location>
        <position position="131"/>
    </location>
    <ligand>
        <name>3'-phosphoadenylyl sulfate</name>
        <dbReference type="ChEBI" id="CHEBI:58339"/>
    </ligand>
</feature>
<evidence type="ECO:0000313" key="5">
    <source>
        <dbReference type="Proteomes" id="UP000747399"/>
    </source>
</evidence>
<dbReference type="AlphaFoldDB" id="A0A8J4BU24"/>
<dbReference type="GO" id="GO:0008146">
    <property type="term" value="F:sulfotransferase activity"/>
    <property type="evidence" value="ECO:0007669"/>
    <property type="project" value="InterPro"/>
</dbReference>
<comment type="caution">
    <text evidence="4">The sequence shown here is derived from an EMBL/GenBank/DDBJ whole genome shotgun (WGS) entry which is preliminary data.</text>
</comment>
<evidence type="ECO:0000256" key="2">
    <source>
        <dbReference type="PIRSR" id="PIRSR637359-2"/>
    </source>
</evidence>